<sequence length="72" mass="7935">MSKLLLIVTIFYLVYSVSGSPFGAGISDSFCNINLTCGKGFFCCKHNSACCPLFHRIGDLVVPRIKFMDPQL</sequence>
<feature type="chain" id="PRO_5004380709" evidence="1">
    <location>
        <begin position="20"/>
        <end position="72"/>
    </location>
</feature>
<proteinExistence type="evidence at transcript level"/>
<dbReference type="AlphaFoldDB" id="R4WCT9"/>
<evidence type="ECO:0000256" key="1">
    <source>
        <dbReference type="SAM" id="SignalP"/>
    </source>
</evidence>
<dbReference type="EMBL" id="AK417168">
    <property type="protein sequence ID" value="BAN20383.1"/>
    <property type="molecule type" value="mRNA"/>
</dbReference>
<accession>R4WCT9</accession>
<feature type="signal peptide" evidence="1">
    <location>
        <begin position="1"/>
        <end position="19"/>
    </location>
</feature>
<reference evidence="2" key="1">
    <citation type="journal article" date="2013" name="PLoS ONE">
        <title>Gene expression in gut symbiotic organ of stinkbug affected by extracellular bacterial symbiont.</title>
        <authorList>
            <person name="Futahashi R."/>
            <person name="Tanaka K."/>
            <person name="Tanahashi M."/>
            <person name="Nikoh N."/>
            <person name="Kikuchi Y."/>
            <person name="Lee B.L."/>
            <person name="Fukatsu T."/>
        </authorList>
    </citation>
    <scope>NUCLEOTIDE SEQUENCE</scope>
    <source>
        <tissue evidence="2">Midgut</tissue>
    </source>
</reference>
<organism evidence="2">
    <name type="scientific">Riptortus pedestris</name>
    <name type="common">Bean bug</name>
    <dbReference type="NCBI Taxonomy" id="329032"/>
    <lineage>
        <taxon>Eukaryota</taxon>
        <taxon>Metazoa</taxon>
        <taxon>Ecdysozoa</taxon>
        <taxon>Arthropoda</taxon>
        <taxon>Hexapoda</taxon>
        <taxon>Insecta</taxon>
        <taxon>Pterygota</taxon>
        <taxon>Neoptera</taxon>
        <taxon>Paraneoptera</taxon>
        <taxon>Hemiptera</taxon>
        <taxon>Heteroptera</taxon>
        <taxon>Panheteroptera</taxon>
        <taxon>Pentatomomorpha</taxon>
        <taxon>Coreoidea</taxon>
        <taxon>Alydidae</taxon>
        <taxon>Riptortus</taxon>
    </lineage>
</organism>
<keyword evidence="1" id="KW-0732">Signal</keyword>
<protein>
    <submittedName>
        <fullName evidence="2">Cysteine rich secreted protein</fullName>
    </submittedName>
</protein>
<name>R4WCT9_RIPPE</name>
<evidence type="ECO:0000313" key="2">
    <source>
        <dbReference type="EMBL" id="BAN20383.1"/>
    </source>
</evidence>